<evidence type="ECO:0000256" key="2">
    <source>
        <dbReference type="ARBA" id="ARBA00022475"/>
    </source>
</evidence>
<reference evidence="15" key="1">
    <citation type="submission" date="2025-08" db="UniProtKB">
        <authorList>
            <consortium name="RefSeq"/>
        </authorList>
    </citation>
    <scope>IDENTIFICATION</scope>
    <source>
        <strain evidence="15">J_2021</strain>
        <tissue evidence="15">Erythrocytes</tissue>
    </source>
</reference>
<dbReference type="RefSeq" id="XP_018106922.1">
    <property type="nucleotide sequence ID" value="XM_018251433.1"/>
</dbReference>
<dbReference type="InterPro" id="IPR000725">
    <property type="entry name" value="Olfact_rcpt"/>
</dbReference>
<dbReference type="PRINTS" id="PR00237">
    <property type="entry name" value="GPCRRHODOPSN"/>
</dbReference>
<accession>A0A1L8H074</accession>
<evidence type="ECO:0000256" key="5">
    <source>
        <dbReference type="ARBA" id="ARBA00022725"/>
    </source>
</evidence>
<keyword evidence="14" id="KW-1185">Reference proteome</keyword>
<dbReference type="GO" id="GO:0005549">
    <property type="term" value="F:odorant binding"/>
    <property type="evidence" value="ECO:0000318"/>
    <property type="project" value="GO_Central"/>
</dbReference>
<keyword evidence="2 12" id="KW-1003">Cell membrane</keyword>
<keyword evidence="4 11" id="KW-0812">Transmembrane</keyword>
<dbReference type="InterPro" id="IPR000276">
    <property type="entry name" value="GPCR_Rhodpsn"/>
</dbReference>
<feature type="transmembrane region" description="Helical" evidence="12">
    <location>
        <begin position="235"/>
        <end position="258"/>
    </location>
</feature>
<dbReference type="GeneID" id="108710291"/>
<feature type="transmembrane region" description="Helical" evidence="12">
    <location>
        <begin position="58"/>
        <end position="77"/>
    </location>
</feature>
<keyword evidence="8 12" id="KW-0472">Membrane</keyword>
<dbReference type="SUPFAM" id="SSF81321">
    <property type="entry name" value="Family A G protein-coupled receptor-like"/>
    <property type="match status" value="1"/>
</dbReference>
<keyword evidence="10 11" id="KW-0807">Transducer</keyword>
<evidence type="ECO:0000259" key="13">
    <source>
        <dbReference type="PROSITE" id="PS50262"/>
    </source>
</evidence>
<dbReference type="OMA" id="AFIDLWY"/>
<evidence type="ECO:0000256" key="1">
    <source>
        <dbReference type="ARBA" id="ARBA00004651"/>
    </source>
</evidence>
<keyword evidence="7 11" id="KW-0297">G-protein coupled receptor</keyword>
<evidence type="ECO:0000256" key="6">
    <source>
        <dbReference type="ARBA" id="ARBA00022989"/>
    </source>
</evidence>
<evidence type="ECO:0000256" key="7">
    <source>
        <dbReference type="ARBA" id="ARBA00023040"/>
    </source>
</evidence>
<dbReference type="GO" id="GO:0005886">
    <property type="term" value="C:plasma membrane"/>
    <property type="evidence" value="ECO:0007669"/>
    <property type="project" value="UniProtKB-SubCell"/>
</dbReference>
<dbReference type="CDD" id="cd15230">
    <property type="entry name" value="7tmA_OR5-like"/>
    <property type="match status" value="1"/>
</dbReference>
<feature type="transmembrane region" description="Helical" evidence="12">
    <location>
        <begin position="23"/>
        <end position="46"/>
    </location>
</feature>
<dbReference type="PRINTS" id="PR00245">
    <property type="entry name" value="OLFACTORYR"/>
</dbReference>
<dbReference type="PaxDb" id="8355-A0A1L8H074"/>
<feature type="transmembrane region" description="Helical" evidence="12">
    <location>
        <begin position="270"/>
        <end position="290"/>
    </location>
</feature>
<dbReference type="PROSITE" id="PS00237">
    <property type="entry name" value="G_PROTEIN_RECEP_F1_1"/>
    <property type="match status" value="1"/>
</dbReference>
<keyword evidence="9 11" id="KW-0675">Receptor</keyword>
<dbReference type="Proteomes" id="UP000186698">
    <property type="component" value="Chromosome 3L"/>
</dbReference>
<evidence type="ECO:0000256" key="12">
    <source>
        <dbReference type="RuleBase" id="RU363047"/>
    </source>
</evidence>
<keyword evidence="6 12" id="KW-1133">Transmembrane helix</keyword>
<comment type="subcellular location">
    <subcellularLocation>
        <location evidence="1 12">Cell membrane</location>
        <topology evidence="1 12">Multi-pass membrane protein</topology>
    </subcellularLocation>
</comment>
<dbReference type="AlphaFoldDB" id="A0A1L8H074"/>
<feature type="domain" description="G-protein coupled receptors family 1 profile" evidence="13">
    <location>
        <begin position="39"/>
        <end position="288"/>
    </location>
</feature>
<dbReference type="KEGG" id="xla:108710291"/>
<evidence type="ECO:0000256" key="8">
    <source>
        <dbReference type="ARBA" id="ARBA00023136"/>
    </source>
</evidence>
<dbReference type="InterPro" id="IPR017452">
    <property type="entry name" value="GPCR_Rhodpsn_7TM"/>
</dbReference>
<feature type="transmembrane region" description="Helical" evidence="12">
    <location>
        <begin position="139"/>
        <end position="156"/>
    </location>
</feature>
<gene>
    <name evidence="15" type="primary">LOC108710291</name>
</gene>
<dbReference type="PROSITE" id="PS50262">
    <property type="entry name" value="G_PROTEIN_RECEP_F1_2"/>
    <property type="match status" value="1"/>
</dbReference>
<dbReference type="PANTHER" id="PTHR48018">
    <property type="entry name" value="OLFACTORY RECEPTOR"/>
    <property type="match status" value="1"/>
</dbReference>
<evidence type="ECO:0000313" key="14">
    <source>
        <dbReference type="Proteomes" id="UP000186698"/>
    </source>
</evidence>
<dbReference type="GO" id="GO:0004930">
    <property type="term" value="F:G protein-coupled receptor activity"/>
    <property type="evidence" value="ECO:0007669"/>
    <property type="project" value="UniProtKB-KW"/>
</dbReference>
<proteinExistence type="inferred from homology"/>
<name>A0A1L8H074_XENLA</name>
<evidence type="ECO:0000256" key="11">
    <source>
        <dbReference type="RuleBase" id="RU000688"/>
    </source>
</evidence>
<evidence type="ECO:0000256" key="3">
    <source>
        <dbReference type="ARBA" id="ARBA00022606"/>
    </source>
</evidence>
<organism evidence="14 15">
    <name type="scientific">Xenopus laevis</name>
    <name type="common">African clawed frog</name>
    <dbReference type="NCBI Taxonomy" id="8355"/>
    <lineage>
        <taxon>Eukaryota</taxon>
        <taxon>Metazoa</taxon>
        <taxon>Chordata</taxon>
        <taxon>Craniata</taxon>
        <taxon>Vertebrata</taxon>
        <taxon>Euteleostomi</taxon>
        <taxon>Amphibia</taxon>
        <taxon>Batrachia</taxon>
        <taxon>Anura</taxon>
        <taxon>Pipoidea</taxon>
        <taxon>Pipidae</taxon>
        <taxon>Xenopodinae</taxon>
        <taxon>Xenopus</taxon>
        <taxon>Xenopus</taxon>
    </lineage>
</organism>
<evidence type="ECO:0000256" key="9">
    <source>
        <dbReference type="ARBA" id="ARBA00023170"/>
    </source>
</evidence>
<evidence type="ECO:0000256" key="4">
    <source>
        <dbReference type="ARBA" id="ARBA00022692"/>
    </source>
</evidence>
<feature type="transmembrane region" description="Helical" evidence="12">
    <location>
        <begin position="97"/>
        <end position="118"/>
    </location>
</feature>
<feature type="transmembrane region" description="Helical" evidence="12">
    <location>
        <begin position="199"/>
        <end position="223"/>
    </location>
</feature>
<dbReference type="OrthoDB" id="9615015at2759"/>
<dbReference type="Pfam" id="PF13853">
    <property type="entry name" value="7tm_4"/>
    <property type="match status" value="1"/>
</dbReference>
<dbReference type="FunFam" id="1.20.1070.10:FF:000004">
    <property type="entry name" value="Olfactory receptor"/>
    <property type="match status" value="1"/>
</dbReference>
<comment type="similarity">
    <text evidence="11">Belongs to the G-protein coupled receptor 1 family.</text>
</comment>
<dbReference type="Gene3D" id="1.20.1070.10">
    <property type="entry name" value="Rhodopsin 7-helix transmembrane proteins"/>
    <property type="match status" value="1"/>
</dbReference>
<keyword evidence="5 12" id="KW-0552">Olfaction</keyword>
<dbReference type="GO" id="GO:0004984">
    <property type="term" value="F:olfactory receptor activity"/>
    <property type="evidence" value="ECO:0000318"/>
    <property type="project" value="GO_Central"/>
</dbReference>
<evidence type="ECO:0000313" key="15">
    <source>
        <dbReference type="RefSeq" id="XP_018106922.1"/>
    </source>
</evidence>
<protein>
    <recommendedName>
        <fullName evidence="12">Olfactory receptor</fullName>
    </recommendedName>
</protein>
<keyword evidence="3 12" id="KW-0716">Sensory transduction</keyword>
<evidence type="ECO:0000256" key="10">
    <source>
        <dbReference type="ARBA" id="ARBA00023224"/>
    </source>
</evidence>
<sequence>MENQSSQNNFHFLGFSDQVPSHIFLFPLFFLMYIITVAGNIGIILLIWTNKHLHNPMYYFLANLAFIDLWYASGITPKMLTDLMSSEKNISYLGCALQMYFFVALGSTESFVLALMAFDRYVAICNPLIYLMKMTKNTCFQMLTGAYIAGFLHSLIQTCCMFRLSFCGSHQIRHFFCDIVPLLKLSCSDTTINELVVSLFASSVTISSIIVIVISYASILQAVFRRCSPQGRHKALSTCGSHFICVILLYSTVIFMYMRPSSSYSLDQDRIVAIVYTLVIPMLNPLIYSLRNREMKQALKQANCNFMWLNKLLLR</sequence>